<organism evidence="2 3">
    <name type="scientific">Pseudonocardia lutea</name>
    <dbReference type="NCBI Taxonomy" id="2172015"/>
    <lineage>
        <taxon>Bacteria</taxon>
        <taxon>Bacillati</taxon>
        <taxon>Actinomycetota</taxon>
        <taxon>Actinomycetes</taxon>
        <taxon>Pseudonocardiales</taxon>
        <taxon>Pseudonocardiaceae</taxon>
        <taxon>Pseudonocardia</taxon>
    </lineage>
</organism>
<evidence type="ECO:0000256" key="1">
    <source>
        <dbReference type="SAM" id="Phobius"/>
    </source>
</evidence>
<keyword evidence="1" id="KW-1133">Transmembrane helix</keyword>
<keyword evidence="1" id="KW-0472">Membrane</keyword>
<dbReference type="Proteomes" id="UP001596119">
    <property type="component" value="Unassembled WGS sequence"/>
</dbReference>
<feature type="transmembrane region" description="Helical" evidence="1">
    <location>
        <begin position="61"/>
        <end position="88"/>
    </location>
</feature>
<accession>A0ABW1I609</accession>
<protein>
    <recommendedName>
        <fullName evidence="4">MYXO-CTERM domain-containing protein</fullName>
    </recommendedName>
</protein>
<sequence>MSRLGAEIRRRLLDRVLFGPRHGRPAGRGLRPRGAVPPRTRVGFWGPGPFLSTRTRRGSEVSLGGCGCCLPIPLFTVIGLVAAVWTACRRAFRRRR</sequence>
<comment type="caution">
    <text evidence="2">The sequence shown here is derived from an EMBL/GenBank/DDBJ whole genome shotgun (WGS) entry which is preliminary data.</text>
</comment>
<keyword evidence="3" id="KW-1185">Reference proteome</keyword>
<evidence type="ECO:0000313" key="2">
    <source>
        <dbReference type="EMBL" id="MFC5948388.1"/>
    </source>
</evidence>
<reference evidence="3" key="1">
    <citation type="journal article" date="2019" name="Int. J. Syst. Evol. Microbiol.">
        <title>The Global Catalogue of Microorganisms (GCM) 10K type strain sequencing project: providing services to taxonomists for standard genome sequencing and annotation.</title>
        <authorList>
            <consortium name="The Broad Institute Genomics Platform"/>
            <consortium name="The Broad Institute Genome Sequencing Center for Infectious Disease"/>
            <person name="Wu L."/>
            <person name="Ma J."/>
        </authorList>
    </citation>
    <scope>NUCLEOTIDE SEQUENCE [LARGE SCALE GENOMIC DNA]</scope>
    <source>
        <strain evidence="3">CGMCC 4.7397</strain>
    </source>
</reference>
<name>A0ABW1I609_9PSEU</name>
<dbReference type="RefSeq" id="WP_379565443.1">
    <property type="nucleotide sequence ID" value="NZ_JBHSQK010000017.1"/>
</dbReference>
<evidence type="ECO:0000313" key="3">
    <source>
        <dbReference type="Proteomes" id="UP001596119"/>
    </source>
</evidence>
<keyword evidence="1" id="KW-0812">Transmembrane</keyword>
<proteinExistence type="predicted"/>
<gene>
    <name evidence="2" type="ORF">ACFQH9_08900</name>
</gene>
<dbReference type="EMBL" id="JBHSQK010000017">
    <property type="protein sequence ID" value="MFC5948388.1"/>
    <property type="molecule type" value="Genomic_DNA"/>
</dbReference>
<evidence type="ECO:0008006" key="4">
    <source>
        <dbReference type="Google" id="ProtNLM"/>
    </source>
</evidence>